<dbReference type="EMBL" id="CAJNRE010004676">
    <property type="protein sequence ID" value="CAF2037987.1"/>
    <property type="molecule type" value="Genomic_DNA"/>
</dbReference>
<evidence type="ECO:0000313" key="3">
    <source>
        <dbReference type="Proteomes" id="UP000663824"/>
    </source>
</evidence>
<feature type="compositionally biased region" description="Acidic residues" evidence="1">
    <location>
        <begin position="71"/>
        <end position="91"/>
    </location>
</feature>
<accession>A0A816NR26</accession>
<reference evidence="2" key="1">
    <citation type="submission" date="2021-02" db="EMBL/GenBank/DDBJ databases">
        <authorList>
            <person name="Nowell W R."/>
        </authorList>
    </citation>
    <scope>NUCLEOTIDE SEQUENCE</scope>
</reference>
<dbReference type="AlphaFoldDB" id="A0A816NR26"/>
<feature type="compositionally biased region" description="Polar residues" evidence="1">
    <location>
        <begin position="1"/>
        <end position="10"/>
    </location>
</feature>
<feature type="compositionally biased region" description="Acidic residues" evidence="1">
    <location>
        <begin position="40"/>
        <end position="50"/>
    </location>
</feature>
<organism evidence="2 3">
    <name type="scientific">Rotaria magnacalcarata</name>
    <dbReference type="NCBI Taxonomy" id="392030"/>
    <lineage>
        <taxon>Eukaryota</taxon>
        <taxon>Metazoa</taxon>
        <taxon>Spiralia</taxon>
        <taxon>Gnathifera</taxon>
        <taxon>Rotifera</taxon>
        <taxon>Eurotatoria</taxon>
        <taxon>Bdelloidea</taxon>
        <taxon>Philodinida</taxon>
        <taxon>Philodinidae</taxon>
        <taxon>Rotaria</taxon>
    </lineage>
</organism>
<feature type="region of interest" description="Disordered" evidence="1">
    <location>
        <begin position="1"/>
        <end position="91"/>
    </location>
</feature>
<protein>
    <submittedName>
        <fullName evidence="2">Uncharacterized protein</fullName>
    </submittedName>
</protein>
<sequence length="706" mass="81400">MGLDNGITSTLKHDEYNPASDSVLREANKQISPERHNDNDNDNNYEDEVGELYRFYNDRNNIGDGNKVNDDEYDNDNEYNDEDEDDSIEETPDFQNNFYDNYFETERLPDATELSVILFFTWKRHNISKAAVNDICRIINTFNIPNMPKDFRAVMRHLKRNNPTLLGGNHFFICPSCGNRCANASKCNLTGCQSSNSPVRTPASVVVFPLVPQISSILERETLIIPTYELNQCDDLPNSQCAQEVARKEKQINPARNNVTLTLNTDGVLLKRISRSLWITCTCINELPRKTRYDINNMLICSMSTGNDKPKKDEYSTILQDIVNELKFLEQVGFDVLLPSTVKTHNRTYTHFYAFTIVAMCDKPAQAIMMNIKDPTGFFSCGWCCIPGETHSSNSRCFVNNSRTPAILRNNMTYDHFMKILTTSYAANDSSKDRACGHAGPCALRQLTYFEIGSSFCFDSLHGLYAGVFKKLMHLWLDTVRVDYSIKKQFSCLEKLLKCIRYPTTNRLPRALKYYTTWKTNEFRMTLLFGYKQFEQVMKKKYYEHFRLLVYAAIFSEARILTTTRLDQIKHLLNKFLDEFPMLYGASNCVSIVQSLSHVHQSLAEFGPIHNYSTFNFESTVGIIQLKTTKDIIFIIDQAEIVGFDTFSLDRIEYVNDFLVYTKHSNPPTIISINYKSIKEKVAYRKDPKLKTLTEFYIFPNLVEDT</sequence>
<dbReference type="PANTHER" id="PTHR46579">
    <property type="entry name" value="F5/8 TYPE C DOMAIN-CONTAINING PROTEIN-RELATED"/>
    <property type="match status" value="1"/>
</dbReference>
<dbReference type="Proteomes" id="UP000663824">
    <property type="component" value="Unassembled WGS sequence"/>
</dbReference>
<comment type="caution">
    <text evidence="2">The sequence shown here is derived from an EMBL/GenBank/DDBJ whole genome shotgun (WGS) entry which is preliminary data.</text>
</comment>
<evidence type="ECO:0000313" key="2">
    <source>
        <dbReference type="EMBL" id="CAF2037987.1"/>
    </source>
</evidence>
<name>A0A816NR26_9BILA</name>
<dbReference type="PANTHER" id="PTHR46579:SF1">
    <property type="entry name" value="F5_8 TYPE C DOMAIN-CONTAINING PROTEIN"/>
    <property type="match status" value="1"/>
</dbReference>
<feature type="compositionally biased region" description="Basic and acidic residues" evidence="1">
    <location>
        <begin position="23"/>
        <end position="39"/>
    </location>
</feature>
<gene>
    <name evidence="2" type="ORF">MBJ925_LOCUS10984</name>
</gene>
<proteinExistence type="predicted"/>
<evidence type="ECO:0000256" key="1">
    <source>
        <dbReference type="SAM" id="MobiDB-lite"/>
    </source>
</evidence>